<protein>
    <submittedName>
        <fullName evidence="2">Uncharacterized protein</fullName>
    </submittedName>
</protein>
<dbReference type="KEGG" id="pfv:Psefu_2144"/>
<keyword evidence="3" id="KW-1185">Reference proteome</keyword>
<evidence type="ECO:0000313" key="2">
    <source>
        <dbReference type="EMBL" id="AEF22115.1"/>
    </source>
</evidence>
<dbReference type="STRING" id="743720.Psefu_2144"/>
<gene>
    <name evidence="2" type="ordered locus">Psefu_2144</name>
</gene>
<organism evidence="2 3">
    <name type="scientific">Pseudomonas fulva (strain 12-X)</name>
    <dbReference type="NCBI Taxonomy" id="743720"/>
    <lineage>
        <taxon>Bacteria</taxon>
        <taxon>Pseudomonadati</taxon>
        <taxon>Pseudomonadota</taxon>
        <taxon>Gammaproteobacteria</taxon>
        <taxon>Pseudomonadales</taxon>
        <taxon>Pseudomonadaceae</taxon>
        <taxon>Pseudomonas</taxon>
    </lineage>
</organism>
<name>F6AAR2_PSEF1</name>
<evidence type="ECO:0000313" key="3">
    <source>
        <dbReference type="Proteomes" id="UP000000686"/>
    </source>
</evidence>
<dbReference type="Proteomes" id="UP000000686">
    <property type="component" value="Chromosome"/>
</dbReference>
<evidence type="ECO:0000256" key="1">
    <source>
        <dbReference type="SAM" id="MobiDB-lite"/>
    </source>
</evidence>
<reference evidence="2 3" key="1">
    <citation type="submission" date="2011-04" db="EMBL/GenBank/DDBJ databases">
        <title>Complete sequence of Pseudomonas fulva 12-X.</title>
        <authorList>
            <consortium name="US DOE Joint Genome Institute"/>
            <person name="Lucas S."/>
            <person name="Han J."/>
            <person name="Lapidus A."/>
            <person name="Cheng J.-F."/>
            <person name="Goodwin L."/>
            <person name="Pitluck S."/>
            <person name="Peters L."/>
            <person name="Mikhailova N."/>
            <person name="Pagani I."/>
            <person name="Davenport K."/>
            <person name="Han C."/>
            <person name="Tapia R."/>
            <person name="Land M."/>
            <person name="Hauser L."/>
            <person name="Kyrpides N."/>
            <person name="Ivanova N."/>
            <person name="Pagani I."/>
            <person name="Lcollab F.I."/>
            <person name="Woyke T."/>
        </authorList>
    </citation>
    <scope>NUCLEOTIDE SEQUENCE [LARGE SCALE GENOMIC DNA]</scope>
    <source>
        <strain evidence="3">12-X</strain>
    </source>
</reference>
<feature type="region of interest" description="Disordered" evidence="1">
    <location>
        <begin position="42"/>
        <end position="66"/>
    </location>
</feature>
<sequence>MTTPSQCQLSCRSTAVSKYCRGPPAAVSTPLTWARNWPALTEPTPCLPRTETQKGTGRAEGKIKGGGTSLARKAVCTGVGGDTAPGITRCRNWVRPAVVLARKRA</sequence>
<proteinExistence type="predicted"/>
<dbReference type="HOGENOM" id="CLU_2234196_0_0_6"/>
<dbReference type="AlphaFoldDB" id="F6AAR2"/>
<dbReference type="EMBL" id="CP002727">
    <property type="protein sequence ID" value="AEF22115.1"/>
    <property type="molecule type" value="Genomic_DNA"/>
</dbReference>
<accession>F6AAR2</accession>